<dbReference type="RefSeq" id="WP_132848075.1">
    <property type="nucleotide sequence ID" value="NZ_CP058648.1"/>
</dbReference>
<sequence>MSTNCYCHLQDKSQFNKWIVEQLGPVILGAKPAEIMSFPSYNKIDNFEELVEQLFNLSKVIRFKIFYPPNGCMKILFYNSKTLDSTLRDIRNHKFLRGLGYSEETNLDIYLDILTDKLKEGDMPHEIGIFLGYPLKDVIGFMGHPSLKLTKVNRWRVYGNPELSDIVCERILKAKSDIIEQLKTIDPNVIVELAS</sequence>
<dbReference type="OrthoDB" id="5393676at2"/>
<evidence type="ECO:0000313" key="2">
    <source>
        <dbReference type="Proteomes" id="UP000295504"/>
    </source>
</evidence>
<organism evidence="1 2">
    <name type="scientific">Serpentinicella alkaliphila</name>
    <dbReference type="NCBI Taxonomy" id="1734049"/>
    <lineage>
        <taxon>Bacteria</taxon>
        <taxon>Bacillati</taxon>
        <taxon>Bacillota</taxon>
        <taxon>Clostridia</taxon>
        <taxon>Peptostreptococcales</taxon>
        <taxon>Natronincolaceae</taxon>
        <taxon>Serpentinicella</taxon>
    </lineage>
</organism>
<comment type="caution">
    <text evidence="1">The sequence shown here is derived from an EMBL/GenBank/DDBJ whole genome shotgun (WGS) entry which is preliminary data.</text>
</comment>
<dbReference type="Pfam" id="PF12672">
    <property type="entry name" value="DUF3793"/>
    <property type="match status" value="1"/>
</dbReference>
<dbReference type="AlphaFoldDB" id="A0A4R2TIZ2"/>
<accession>A0A4R2TIZ2</accession>
<dbReference type="EMBL" id="SLYC01000010">
    <property type="protein sequence ID" value="TCQ03251.1"/>
    <property type="molecule type" value="Genomic_DNA"/>
</dbReference>
<keyword evidence="2" id="KW-1185">Reference proteome</keyword>
<protein>
    <submittedName>
        <fullName evidence="1">Uncharacterized protein DUF3793</fullName>
    </submittedName>
</protein>
<name>A0A4R2TIZ2_9FIRM</name>
<dbReference type="Proteomes" id="UP000295504">
    <property type="component" value="Unassembled WGS sequence"/>
</dbReference>
<gene>
    <name evidence="1" type="ORF">EDD79_101039</name>
</gene>
<reference evidence="1 2" key="1">
    <citation type="submission" date="2019-03" db="EMBL/GenBank/DDBJ databases">
        <title>Genomic Encyclopedia of Type Strains, Phase IV (KMG-IV): sequencing the most valuable type-strain genomes for metagenomic binning, comparative biology and taxonomic classification.</title>
        <authorList>
            <person name="Goeker M."/>
        </authorList>
    </citation>
    <scope>NUCLEOTIDE SEQUENCE [LARGE SCALE GENOMIC DNA]</scope>
    <source>
        <strain evidence="1 2">DSM 100013</strain>
    </source>
</reference>
<evidence type="ECO:0000313" key="1">
    <source>
        <dbReference type="EMBL" id="TCQ03251.1"/>
    </source>
</evidence>
<dbReference type="InterPro" id="IPR024523">
    <property type="entry name" value="DUF3793"/>
</dbReference>
<proteinExistence type="predicted"/>